<dbReference type="GeneID" id="24267046"/>
<evidence type="ECO:0000313" key="2">
    <source>
        <dbReference type="EMBL" id="KJP88652.1"/>
    </source>
</evidence>
<proteinExistence type="predicted"/>
<accession>A0A0D9QPF3</accession>
<dbReference type="VEuPathDB" id="PlasmoDB:AK88_01732"/>
<dbReference type="EMBL" id="KQ001659">
    <property type="protein sequence ID" value="KJP88652.1"/>
    <property type="molecule type" value="Genomic_DNA"/>
</dbReference>
<dbReference type="RefSeq" id="XP_012334790.1">
    <property type="nucleotide sequence ID" value="XM_012479367.1"/>
</dbReference>
<evidence type="ECO:0000313" key="3">
    <source>
        <dbReference type="Proteomes" id="UP000054561"/>
    </source>
</evidence>
<dbReference type="OrthoDB" id="370745at2759"/>
<keyword evidence="3" id="KW-1185">Reference proteome</keyword>
<feature type="compositionally biased region" description="Basic and acidic residues" evidence="1">
    <location>
        <begin position="210"/>
        <end position="230"/>
    </location>
</feature>
<feature type="compositionally biased region" description="Acidic residues" evidence="1">
    <location>
        <begin position="191"/>
        <end position="201"/>
    </location>
</feature>
<dbReference type="GO" id="GO:0032299">
    <property type="term" value="C:ribonuclease H2 complex"/>
    <property type="evidence" value="ECO:0007669"/>
    <property type="project" value="InterPro"/>
</dbReference>
<dbReference type="Pfam" id="PF08615">
    <property type="entry name" value="RNase_H2_suC"/>
    <property type="match status" value="1"/>
</dbReference>
<reference evidence="2 3" key="1">
    <citation type="submission" date="2014-03" db="EMBL/GenBank/DDBJ databases">
        <title>The Genome Sequence of Plasmodium fragile nilgiri.</title>
        <authorList>
            <consortium name="The Broad Institute Genomics Platform"/>
            <consortium name="The Broad Institute Genome Sequencing Center for Infectious Disease"/>
            <person name="Neafsey D."/>
            <person name="Duraisingh M."/>
            <person name="Young S.K."/>
            <person name="Zeng Q."/>
            <person name="Gargeya S."/>
            <person name="Abouelleil A."/>
            <person name="Alvarado L."/>
            <person name="Chapman S.B."/>
            <person name="Gainer-Dewar J."/>
            <person name="Goldberg J."/>
            <person name="Griggs A."/>
            <person name="Gujja S."/>
            <person name="Hansen M."/>
            <person name="Howarth C."/>
            <person name="Imamovic A."/>
            <person name="Larimer J."/>
            <person name="Pearson M."/>
            <person name="Poon T.W."/>
            <person name="Priest M."/>
            <person name="Roberts A."/>
            <person name="Saif S."/>
            <person name="Shea T."/>
            <person name="Sykes S."/>
            <person name="Wortman J."/>
            <person name="Nusbaum C."/>
            <person name="Birren B."/>
        </authorList>
    </citation>
    <scope>NUCLEOTIDE SEQUENCE [LARGE SCALE GENOMIC DNA]</scope>
    <source>
        <strain evidence="3">nilgiri</strain>
    </source>
</reference>
<dbReference type="GO" id="GO:0006401">
    <property type="term" value="P:RNA catabolic process"/>
    <property type="evidence" value="ECO:0007669"/>
    <property type="project" value="InterPro"/>
</dbReference>
<dbReference type="Proteomes" id="UP000054561">
    <property type="component" value="Unassembled WGS sequence"/>
</dbReference>
<dbReference type="AlphaFoldDB" id="A0A0D9QPF3"/>
<protein>
    <submittedName>
        <fullName evidence="2">Uncharacterized protein</fullName>
    </submittedName>
</protein>
<organism evidence="2 3">
    <name type="scientific">Plasmodium fragile</name>
    <dbReference type="NCBI Taxonomy" id="5857"/>
    <lineage>
        <taxon>Eukaryota</taxon>
        <taxon>Sar</taxon>
        <taxon>Alveolata</taxon>
        <taxon>Apicomplexa</taxon>
        <taxon>Aconoidasida</taxon>
        <taxon>Haemosporida</taxon>
        <taxon>Plasmodiidae</taxon>
        <taxon>Plasmodium</taxon>
        <taxon>Plasmodium (Plasmodium)</taxon>
    </lineage>
</organism>
<sequence>MNSFFCEDTKEEEQLLQKIIKVKEESLPKVIFEIVTNKCLSRRSKGKEEKVKVEPHLSAHSLFSHETHDGWSDQTYVPNKEEQNKTQAANGDNANGANVNAQLQAHVFPFHLKKNGHVNADTFFIPYKSHNDKDVITEYTYSYSYYDVYTPNIENTNKLFNVNNDQLCDVAPEGGEAVIGQKHVKVKQEKEDTEEDDDELPPEGFAEWSIQKKNETRENEMGKEVPKEESPSLTNANQTCTEKNMQKFLVHFRGRLFIGCNLIYSHFKCNTFLCTIQSKELDPGESTSLRENDLQFVKKEIQTYNLINNAIYWKQDEYPDVSDPNIQKFLFLTVVPALCDFEEEGEQAADVLF</sequence>
<name>A0A0D9QPF3_PLAFR</name>
<feature type="region of interest" description="Disordered" evidence="1">
    <location>
        <begin position="184"/>
        <end position="235"/>
    </location>
</feature>
<dbReference type="InterPro" id="IPR013924">
    <property type="entry name" value="RNase_H2_suC"/>
</dbReference>
<evidence type="ECO:0000256" key="1">
    <source>
        <dbReference type="SAM" id="MobiDB-lite"/>
    </source>
</evidence>
<dbReference type="OMA" id="NADTFFI"/>
<gene>
    <name evidence="2" type="ORF">AK88_01732</name>
</gene>